<dbReference type="InterPro" id="IPR043554">
    <property type="entry name" value="KINB"/>
</dbReference>
<proteinExistence type="predicted"/>
<comment type="caution">
    <text evidence="2">The sequence shown here is derived from an EMBL/GenBank/DDBJ whole genome shotgun (WGS) entry which is preliminary data.</text>
</comment>
<dbReference type="CDD" id="cd02859">
    <property type="entry name" value="E_set_AMPKbeta_like_N"/>
    <property type="match status" value="1"/>
</dbReference>
<dbReference type="Gene3D" id="2.60.40.10">
    <property type="entry name" value="Immunoglobulins"/>
    <property type="match status" value="1"/>
</dbReference>
<feature type="domain" description="AMP-activated protein kinase glycogen-binding" evidence="1">
    <location>
        <begin position="21"/>
        <end position="99"/>
    </location>
</feature>
<sequence length="218" mass="24828">MPYPFSITSGSTTHTIVLTRHMITWTFGGNTVAVQGSWDNWTSRRILQRSGKDHSILLVLPSSIYQYWFVVDGERRYIPDLPCIADDTCLGDNLLDVHTMRRTCINVEAYKKEEINAQKIRLQCDYICFSNLIATSDKRTSMKIYFDGAYDRITKRGAAATNVASASGGAWRQQEPYEAVAERRNSRKDKWEVHNLGQWALNYASFGPHPGCVTPSFY</sequence>
<accession>A0A835IFI1</accession>
<dbReference type="PANTHER" id="PTHR46316:SF9">
    <property type="entry name" value="SNF1-RELATED PROTEIN KINASE REGULATORY SUBUNIT BETA-1"/>
    <property type="match status" value="1"/>
</dbReference>
<name>A0A835IFI1_9MAGN</name>
<dbReference type="InterPro" id="IPR014756">
    <property type="entry name" value="Ig_E-set"/>
</dbReference>
<dbReference type="Pfam" id="PF16561">
    <property type="entry name" value="AMPK1_CBM"/>
    <property type="match status" value="1"/>
</dbReference>
<evidence type="ECO:0000259" key="1">
    <source>
        <dbReference type="Pfam" id="PF16561"/>
    </source>
</evidence>
<organism evidence="2 3">
    <name type="scientific">Coptis chinensis</name>
    <dbReference type="NCBI Taxonomy" id="261450"/>
    <lineage>
        <taxon>Eukaryota</taxon>
        <taxon>Viridiplantae</taxon>
        <taxon>Streptophyta</taxon>
        <taxon>Embryophyta</taxon>
        <taxon>Tracheophyta</taxon>
        <taxon>Spermatophyta</taxon>
        <taxon>Magnoliopsida</taxon>
        <taxon>Ranunculales</taxon>
        <taxon>Ranunculaceae</taxon>
        <taxon>Coptidoideae</taxon>
        <taxon>Coptis</taxon>
    </lineage>
</organism>
<dbReference type="Proteomes" id="UP000631114">
    <property type="component" value="Unassembled WGS sequence"/>
</dbReference>
<dbReference type="AlphaFoldDB" id="A0A835IFI1"/>
<dbReference type="InterPro" id="IPR013783">
    <property type="entry name" value="Ig-like_fold"/>
</dbReference>
<protein>
    <recommendedName>
        <fullName evidence="1">AMP-activated protein kinase glycogen-binding domain-containing protein</fullName>
    </recommendedName>
</protein>
<reference evidence="2 3" key="1">
    <citation type="submission" date="2020-10" db="EMBL/GenBank/DDBJ databases">
        <title>The Coptis chinensis genome and diversification of protoberbering-type alkaloids.</title>
        <authorList>
            <person name="Wang B."/>
            <person name="Shu S."/>
            <person name="Song C."/>
            <person name="Liu Y."/>
        </authorList>
    </citation>
    <scope>NUCLEOTIDE SEQUENCE [LARGE SCALE GENOMIC DNA]</scope>
    <source>
        <strain evidence="2">HL-2020</strain>
        <tissue evidence="2">Leaf</tissue>
    </source>
</reference>
<dbReference type="InterPro" id="IPR032640">
    <property type="entry name" value="AMPK1_CBM"/>
</dbReference>
<dbReference type="EMBL" id="JADFTS010000003">
    <property type="protein sequence ID" value="KAF9615462.1"/>
    <property type="molecule type" value="Genomic_DNA"/>
</dbReference>
<evidence type="ECO:0000313" key="3">
    <source>
        <dbReference type="Proteomes" id="UP000631114"/>
    </source>
</evidence>
<dbReference type="OrthoDB" id="531008at2759"/>
<evidence type="ECO:0000313" key="2">
    <source>
        <dbReference type="EMBL" id="KAF9615462.1"/>
    </source>
</evidence>
<dbReference type="GO" id="GO:0009507">
    <property type="term" value="C:chloroplast"/>
    <property type="evidence" value="ECO:0007669"/>
    <property type="project" value="UniProtKB-ARBA"/>
</dbReference>
<dbReference type="SUPFAM" id="SSF81296">
    <property type="entry name" value="E set domains"/>
    <property type="match status" value="1"/>
</dbReference>
<gene>
    <name evidence="2" type="ORF">IFM89_023570</name>
</gene>
<keyword evidence="3" id="KW-1185">Reference proteome</keyword>
<dbReference type="PANTHER" id="PTHR46316">
    <property type="entry name" value="SNF1-RELATED PROTEIN KINASE REGULATORY SUBUNIT BETA-1"/>
    <property type="match status" value="1"/>
</dbReference>